<evidence type="ECO:0000256" key="1">
    <source>
        <dbReference type="SAM" id="Phobius"/>
    </source>
</evidence>
<proteinExistence type="predicted"/>
<evidence type="ECO:0008006" key="4">
    <source>
        <dbReference type="Google" id="ProtNLM"/>
    </source>
</evidence>
<name>Q1IJM6_KORVE</name>
<dbReference type="AlphaFoldDB" id="Q1IJM6"/>
<dbReference type="STRING" id="204669.Acid345_3924"/>
<feature type="transmembrane region" description="Helical" evidence="1">
    <location>
        <begin position="20"/>
        <end position="39"/>
    </location>
</feature>
<keyword evidence="1" id="KW-1133">Transmembrane helix</keyword>
<dbReference type="Proteomes" id="UP000002432">
    <property type="component" value="Chromosome"/>
</dbReference>
<accession>Q1IJM6</accession>
<reference evidence="2 3" key="1">
    <citation type="journal article" date="2009" name="Appl. Environ. Microbiol.">
        <title>Three genomes from the phylum Acidobacteria provide insight into the lifestyles of these microorganisms in soils.</title>
        <authorList>
            <person name="Ward N.L."/>
            <person name="Challacombe J.F."/>
            <person name="Janssen P.H."/>
            <person name="Henrissat B."/>
            <person name="Coutinho P.M."/>
            <person name="Wu M."/>
            <person name="Xie G."/>
            <person name="Haft D.H."/>
            <person name="Sait M."/>
            <person name="Badger J."/>
            <person name="Barabote R.D."/>
            <person name="Bradley B."/>
            <person name="Brettin T.S."/>
            <person name="Brinkac L.M."/>
            <person name="Bruce D."/>
            <person name="Creasy T."/>
            <person name="Daugherty S.C."/>
            <person name="Davidsen T.M."/>
            <person name="DeBoy R.T."/>
            <person name="Detter J.C."/>
            <person name="Dodson R.J."/>
            <person name="Durkin A.S."/>
            <person name="Ganapathy A."/>
            <person name="Gwinn-Giglio M."/>
            <person name="Han C.S."/>
            <person name="Khouri H."/>
            <person name="Kiss H."/>
            <person name="Kothari S.P."/>
            <person name="Madupu R."/>
            <person name="Nelson K.E."/>
            <person name="Nelson W.C."/>
            <person name="Paulsen I."/>
            <person name="Penn K."/>
            <person name="Ren Q."/>
            <person name="Rosovitz M.J."/>
            <person name="Selengut J.D."/>
            <person name="Shrivastava S."/>
            <person name="Sullivan S.A."/>
            <person name="Tapia R."/>
            <person name="Thompson L.S."/>
            <person name="Watkins K.L."/>
            <person name="Yang Q."/>
            <person name="Yu C."/>
            <person name="Zafar N."/>
            <person name="Zhou L."/>
            <person name="Kuske C.R."/>
        </authorList>
    </citation>
    <scope>NUCLEOTIDE SEQUENCE [LARGE SCALE GENOMIC DNA]</scope>
    <source>
        <strain evidence="2 3">Ellin345</strain>
    </source>
</reference>
<dbReference type="EnsemblBacteria" id="ABF42924">
    <property type="protein sequence ID" value="ABF42924"/>
    <property type="gene ID" value="Acid345_3924"/>
</dbReference>
<dbReference type="EMBL" id="CP000360">
    <property type="protein sequence ID" value="ABF42924.1"/>
    <property type="molecule type" value="Genomic_DNA"/>
</dbReference>
<keyword evidence="1" id="KW-0812">Transmembrane</keyword>
<organism evidence="2 3">
    <name type="scientific">Koribacter versatilis (strain Ellin345)</name>
    <dbReference type="NCBI Taxonomy" id="204669"/>
    <lineage>
        <taxon>Bacteria</taxon>
        <taxon>Pseudomonadati</taxon>
        <taxon>Acidobacteriota</taxon>
        <taxon>Terriglobia</taxon>
        <taxon>Terriglobales</taxon>
        <taxon>Candidatus Korobacteraceae</taxon>
        <taxon>Candidatus Korobacter</taxon>
    </lineage>
</organism>
<feature type="transmembrane region" description="Helical" evidence="1">
    <location>
        <begin position="63"/>
        <end position="84"/>
    </location>
</feature>
<gene>
    <name evidence="2" type="ordered locus">Acid345_3924</name>
</gene>
<sequence>MEPASHLPATLNSGEFMRPLAIIGIIVLVLGILSFVVPVPHSERHGVNLGDASLSVTTHHDQMLPPAVGGVLCLVGAGLLIFGFRRSS</sequence>
<evidence type="ECO:0000313" key="2">
    <source>
        <dbReference type="EMBL" id="ABF42924.1"/>
    </source>
</evidence>
<protein>
    <recommendedName>
        <fullName evidence="4">DUF3185 domain-containing protein</fullName>
    </recommendedName>
</protein>
<keyword evidence="1" id="KW-0472">Membrane</keyword>
<evidence type="ECO:0000313" key="3">
    <source>
        <dbReference type="Proteomes" id="UP000002432"/>
    </source>
</evidence>
<dbReference type="HOGENOM" id="CLU_2465007_0_0_0"/>
<keyword evidence="3" id="KW-1185">Reference proteome</keyword>
<dbReference type="KEGG" id="aba:Acid345_3924"/>